<dbReference type="OrthoDB" id="6572480at2759"/>
<dbReference type="PROSITE" id="PS00018">
    <property type="entry name" value="EF_HAND_1"/>
    <property type="match status" value="1"/>
</dbReference>
<dbReference type="InterPro" id="IPR002048">
    <property type="entry name" value="EF_hand_dom"/>
</dbReference>
<proteinExistence type="predicted"/>
<dbReference type="PROSITE" id="PS50222">
    <property type="entry name" value="EF_HAND_2"/>
    <property type="match status" value="2"/>
</dbReference>
<dbReference type="FunFam" id="1.10.238.10:FF:000112">
    <property type="entry name" value="EF-hand domain family, member D2"/>
    <property type="match status" value="1"/>
</dbReference>
<protein>
    <submittedName>
        <fullName evidence="6">EFHD1</fullName>
    </submittedName>
</protein>
<evidence type="ECO:0000259" key="5">
    <source>
        <dbReference type="PROSITE" id="PS50222"/>
    </source>
</evidence>
<evidence type="ECO:0000256" key="3">
    <source>
        <dbReference type="ARBA" id="ARBA00022837"/>
    </source>
</evidence>
<gene>
    <name evidence="6" type="ORF">EB796_023249</name>
</gene>
<keyword evidence="3" id="KW-0106">Calcium</keyword>
<evidence type="ECO:0000256" key="4">
    <source>
        <dbReference type="SAM" id="MobiDB-lite"/>
    </source>
</evidence>
<accession>A0A7J7IYG7</accession>
<sequence>MATDELANKLNRRNLLNEVPEDGEAPKAMPSMKVFNPYTEFPEFSRKEIQSYEATFKRYDTGHDKFIDFNELKVMMEKLGCPQTHLGLKAMIKEVDEDNDGKISFREFLLIFRKAMAGELDHCSGLQELYSQISEVNVEEVGVSGASQFFQAKINEQRKGAKFEEEIKAEQEEKRQQAEEKKQRRADFKAKASVFTSQS</sequence>
<evidence type="ECO:0000256" key="1">
    <source>
        <dbReference type="ARBA" id="ARBA00022723"/>
    </source>
</evidence>
<dbReference type="SMART" id="SM00054">
    <property type="entry name" value="EFh"/>
    <property type="match status" value="2"/>
</dbReference>
<dbReference type="Proteomes" id="UP000593567">
    <property type="component" value="Unassembled WGS sequence"/>
</dbReference>
<name>A0A7J7IYG7_BUGNE</name>
<dbReference type="InterPro" id="IPR011992">
    <property type="entry name" value="EF-hand-dom_pair"/>
</dbReference>
<organism evidence="6 7">
    <name type="scientific">Bugula neritina</name>
    <name type="common">Brown bryozoan</name>
    <name type="synonym">Sertularia neritina</name>
    <dbReference type="NCBI Taxonomy" id="10212"/>
    <lineage>
        <taxon>Eukaryota</taxon>
        <taxon>Metazoa</taxon>
        <taxon>Spiralia</taxon>
        <taxon>Lophotrochozoa</taxon>
        <taxon>Bryozoa</taxon>
        <taxon>Gymnolaemata</taxon>
        <taxon>Cheilostomatida</taxon>
        <taxon>Flustrina</taxon>
        <taxon>Buguloidea</taxon>
        <taxon>Bugulidae</taxon>
        <taxon>Bugula</taxon>
    </lineage>
</organism>
<dbReference type="InterPro" id="IPR040365">
    <property type="entry name" value="EFHD1/2"/>
</dbReference>
<keyword evidence="1" id="KW-0479">Metal-binding</keyword>
<keyword evidence="2" id="KW-0677">Repeat</keyword>
<reference evidence="6" key="1">
    <citation type="submission" date="2020-06" db="EMBL/GenBank/DDBJ databases">
        <title>Draft genome of Bugula neritina, a colonial animal packing powerful symbionts and potential medicines.</title>
        <authorList>
            <person name="Rayko M."/>
        </authorList>
    </citation>
    <scope>NUCLEOTIDE SEQUENCE [LARGE SCALE GENOMIC DNA]</scope>
    <source>
        <strain evidence="6">Kwan_BN1</strain>
    </source>
</reference>
<dbReference type="PANTHER" id="PTHR13025">
    <property type="entry name" value="EF-HAND DOMAIN-CONTAINING PROTEIN D"/>
    <property type="match status" value="1"/>
</dbReference>
<dbReference type="SUPFAM" id="SSF47473">
    <property type="entry name" value="EF-hand"/>
    <property type="match status" value="1"/>
</dbReference>
<dbReference type="InterPro" id="IPR018247">
    <property type="entry name" value="EF_Hand_1_Ca_BS"/>
</dbReference>
<evidence type="ECO:0000313" key="6">
    <source>
        <dbReference type="EMBL" id="KAF6018444.1"/>
    </source>
</evidence>
<evidence type="ECO:0000313" key="7">
    <source>
        <dbReference type="Proteomes" id="UP000593567"/>
    </source>
</evidence>
<dbReference type="EMBL" id="VXIV02003310">
    <property type="protein sequence ID" value="KAF6018444.1"/>
    <property type="molecule type" value="Genomic_DNA"/>
</dbReference>
<keyword evidence="7" id="KW-1185">Reference proteome</keyword>
<feature type="region of interest" description="Disordered" evidence="4">
    <location>
        <begin position="166"/>
        <end position="199"/>
    </location>
</feature>
<dbReference type="AlphaFoldDB" id="A0A7J7IYG7"/>
<dbReference type="Gene3D" id="1.10.238.10">
    <property type="entry name" value="EF-hand"/>
    <property type="match status" value="1"/>
</dbReference>
<comment type="caution">
    <text evidence="6">The sequence shown here is derived from an EMBL/GenBank/DDBJ whole genome shotgun (WGS) entry which is preliminary data.</text>
</comment>
<dbReference type="GO" id="GO:0005509">
    <property type="term" value="F:calcium ion binding"/>
    <property type="evidence" value="ECO:0007669"/>
    <property type="project" value="InterPro"/>
</dbReference>
<feature type="domain" description="EF-hand" evidence="5">
    <location>
        <begin position="83"/>
        <end position="118"/>
    </location>
</feature>
<dbReference type="Pfam" id="PF13499">
    <property type="entry name" value="EF-hand_7"/>
    <property type="match status" value="1"/>
</dbReference>
<evidence type="ECO:0000256" key="2">
    <source>
        <dbReference type="ARBA" id="ARBA00022737"/>
    </source>
</evidence>
<feature type="region of interest" description="Disordered" evidence="4">
    <location>
        <begin position="1"/>
        <end position="28"/>
    </location>
</feature>
<dbReference type="PANTHER" id="PTHR13025:SF6">
    <property type="entry name" value="EF-HAND DOMAIN-CONTAINING PROTEIN-RELATED"/>
    <property type="match status" value="1"/>
</dbReference>
<feature type="domain" description="EF-hand" evidence="5">
    <location>
        <begin position="47"/>
        <end position="82"/>
    </location>
</feature>
<feature type="compositionally biased region" description="Basic and acidic residues" evidence="4">
    <location>
        <begin position="166"/>
        <end position="190"/>
    </location>
</feature>
<dbReference type="CDD" id="cd00051">
    <property type="entry name" value="EFh"/>
    <property type="match status" value="1"/>
</dbReference>